<feature type="domain" description="Strawberry notch AAA" evidence="6">
    <location>
        <begin position="124"/>
        <end position="429"/>
    </location>
</feature>
<dbReference type="Pfam" id="PF13872">
    <property type="entry name" value="AAA_34"/>
    <property type="match status" value="1"/>
</dbReference>
<comment type="caution">
    <text evidence="7">The sequence shown here is derived from an EMBL/GenBank/DDBJ whole genome shotgun (WGS) entry which is preliminary data.</text>
</comment>
<sequence>MADPRVQAAFQEHMQRLLNPVVLQIQFLVGKLLVVLADKEYVCPHCSTSQRLDIDLEREKDVRFRATRIVYSSRLEFSRLQAVPGAQERQEKEEDVELEDVGHHAEDGEVFETYQPAKLPYGFPHPDPVVETSSLSAVPPPDVKYSLGAHPELVDAGVLSALQLESVVYACQRHEQLLPDGSRCGFFIGDGAGVGKGRTIAGLILENWRRGRRRHLWLTIGPDLRVDARRDLDDVGATEIPLHSLNKLPYGKLDSKRIGIKEGVVFLTYASLVSQSDKLQSRYKQLVEWCGKDFDGLILFDESHKAKNLVPEAGTRATKVGLQVSNLQAALPLARVVYCSATGASEPRNMGYMVRLGLWGLGGSAFPTFAKFLEAVQGKGTQAANMATLELVAMDMKAQGMYVSRTLSYAGSEFLTVTVPLEEPVASQYADAARMWLELYREFMYAEEQLEALGPTGLAKVDTKKGSGLQDARTLRLRAFWGSHQRFFRYMCMAAKVPAVVRMSKAAVEEGKCIVIGLQSTGEARTNDVVAEKGDELDDFVSGPKELLSRLVTEYYPMPASPALWDQEDESDLGSDEEYHGRSASEGLQRSATEGREMVGRTAKAKPVRYKEFGEDEGVHSETSISEEDSDSEEDGSDSSDVLSSSLSSLMEGEPSQPPSKRPRRSSVSEASVSGKDSGDGKTENTSGEEEEESEESEAEIGLESDSESSKQGVSEEDSKETPEAAAKVLGGVWVFALAGNWGPKRQEQAALAILRREKFAAAHATALERRESILAAVGNLGLPNNPLDVLIDELGGPEKVAEMTGRKGRLVRSKSSRTVTYEARNASGVEKGATLEMINIHERQSFMAGEKLVAIISEAASAGISLHADRRAGNQRRRVHLTLELPWSADKAIQQFGRSHRANQASGPEYKLVVTPLGGEARFAAAVSRRLETLGALTQGDRKAGPGNLGFNYESRAGQQALRTMYSVILQQSHKPDLLPETCREAHPTLCAAPGPDGEPPAVPAEHYLGRLRAYLLAVGILRLGPFRSSGPGKSPAQEEHPLSSAIQNFLASDIGVPRRLGQIEERDRSDVPRFLNRLLGLAPVQQRQLFDMFQAALELHVREQGRAGTLDVGTQTLSATRVRLEPDPVQLFRDEASGATALLHTVHLDRGMSWEAAERMLAAHKGGEDGTSPGAPDPRSPARVDAGAPAVPSGPQRAVSPREQAGARPRQPVAGASPGCRAARAGTGASRRGEDASESPTNAASNGASASAAVHAMGESGYYQSGHPGSKGGVHVMLALRMHGAFPAAFKIVRPTIGRLAQPLALSDLRFKHEPLSAKAARTLWLKAFVAASQASENREALRFRRAHVVTGSVLRCWRPMQDALGKDQDSVRRLRLVRVSTTDDPPERIVGMLVPEQQLEKLMTTMAPGVKLSDAAAHPWAEEAAGEDVSPDDEDEEMARA</sequence>
<feature type="domain" description="Strawberry notch helicase C" evidence="5">
    <location>
        <begin position="786"/>
        <end position="1117"/>
    </location>
</feature>
<dbReference type="PANTHER" id="PTHR12706">
    <property type="entry name" value="STRAWBERRY NOTCH-RELATED"/>
    <property type="match status" value="1"/>
</dbReference>
<dbReference type="InterPro" id="IPR039187">
    <property type="entry name" value="SNO_AAA"/>
</dbReference>
<reference evidence="8" key="1">
    <citation type="journal article" date="2018" name="Algal Res.">
        <title>Characterization of plant carbon substrate utilization by Auxenochlorella protothecoides.</title>
        <authorList>
            <person name="Vogler B.W."/>
            <person name="Starkenburg S.R."/>
            <person name="Sudasinghe N."/>
            <person name="Schambach J.Y."/>
            <person name="Rollin J.A."/>
            <person name="Pattathil S."/>
            <person name="Barry A.N."/>
        </authorList>
    </citation>
    <scope>NUCLEOTIDE SEQUENCE [LARGE SCALE GENOMIC DNA]</scope>
    <source>
        <strain evidence="8">UTEX 25</strain>
    </source>
</reference>
<dbReference type="Proteomes" id="UP000279271">
    <property type="component" value="Unassembled WGS sequence"/>
</dbReference>
<gene>
    <name evidence="7" type="ORF">APUTEX25_003019</name>
</gene>
<evidence type="ECO:0000256" key="3">
    <source>
        <dbReference type="ARBA" id="ARBA00023163"/>
    </source>
</evidence>
<dbReference type="EMBL" id="QOKY01000173">
    <property type="protein sequence ID" value="RMZ54641.1"/>
    <property type="molecule type" value="Genomic_DNA"/>
</dbReference>
<feature type="compositionally biased region" description="Basic and acidic residues" evidence="4">
    <location>
        <begin position="609"/>
        <end position="620"/>
    </location>
</feature>
<feature type="compositionally biased region" description="Low complexity" evidence="4">
    <location>
        <begin position="1221"/>
        <end position="1232"/>
    </location>
</feature>
<keyword evidence="3" id="KW-0804">Transcription</keyword>
<feature type="compositionally biased region" description="Low complexity" evidence="4">
    <location>
        <begin position="1244"/>
        <end position="1253"/>
    </location>
</feature>
<evidence type="ECO:0000313" key="7">
    <source>
        <dbReference type="EMBL" id="RMZ54641.1"/>
    </source>
</evidence>
<evidence type="ECO:0000256" key="1">
    <source>
        <dbReference type="ARBA" id="ARBA00006992"/>
    </source>
</evidence>
<feature type="compositionally biased region" description="Low complexity" evidence="4">
    <location>
        <begin position="639"/>
        <end position="655"/>
    </location>
</feature>
<evidence type="ECO:0000256" key="2">
    <source>
        <dbReference type="ARBA" id="ARBA00023015"/>
    </source>
</evidence>
<comment type="similarity">
    <text evidence="1">Belongs to the SBNO family.</text>
</comment>
<evidence type="ECO:0000259" key="5">
    <source>
        <dbReference type="Pfam" id="PF13871"/>
    </source>
</evidence>
<evidence type="ECO:0000259" key="6">
    <source>
        <dbReference type="Pfam" id="PF13872"/>
    </source>
</evidence>
<evidence type="ECO:0000313" key="8">
    <source>
        <dbReference type="Proteomes" id="UP000279271"/>
    </source>
</evidence>
<feature type="region of interest" description="Disordered" evidence="4">
    <location>
        <begin position="1417"/>
        <end position="1444"/>
    </location>
</feature>
<feature type="compositionally biased region" description="Acidic residues" evidence="4">
    <location>
        <begin position="566"/>
        <end position="576"/>
    </location>
</feature>
<dbReference type="GO" id="GO:0006355">
    <property type="term" value="P:regulation of DNA-templated transcription"/>
    <property type="evidence" value="ECO:0007669"/>
    <property type="project" value="InterPro"/>
</dbReference>
<dbReference type="PANTHER" id="PTHR12706:SF13">
    <property type="entry name" value="PROTEIN FORGETTER 1"/>
    <property type="match status" value="1"/>
</dbReference>
<accession>A0A3M7KVX7</accession>
<feature type="region of interest" description="Disordered" evidence="4">
    <location>
        <begin position="1167"/>
        <end position="1253"/>
    </location>
</feature>
<organism evidence="7 8">
    <name type="scientific">Auxenochlorella protothecoides</name>
    <name type="common">Green microalga</name>
    <name type="synonym">Chlorella protothecoides</name>
    <dbReference type="NCBI Taxonomy" id="3075"/>
    <lineage>
        <taxon>Eukaryota</taxon>
        <taxon>Viridiplantae</taxon>
        <taxon>Chlorophyta</taxon>
        <taxon>core chlorophytes</taxon>
        <taxon>Trebouxiophyceae</taxon>
        <taxon>Chlorellales</taxon>
        <taxon>Chlorellaceae</taxon>
        <taxon>Auxenochlorella</taxon>
    </lineage>
</organism>
<dbReference type="InterPro" id="IPR026741">
    <property type="entry name" value="SNO"/>
</dbReference>
<proteinExistence type="inferred from homology"/>
<protein>
    <recommendedName>
        <fullName evidence="9">Protein strawberry notch-like protein 1</fullName>
    </recommendedName>
</protein>
<dbReference type="Gene3D" id="3.40.50.300">
    <property type="entry name" value="P-loop containing nucleotide triphosphate hydrolases"/>
    <property type="match status" value="1"/>
</dbReference>
<evidence type="ECO:0008006" key="9">
    <source>
        <dbReference type="Google" id="ProtNLM"/>
    </source>
</evidence>
<evidence type="ECO:0000256" key="4">
    <source>
        <dbReference type="SAM" id="MobiDB-lite"/>
    </source>
</evidence>
<dbReference type="InterPro" id="IPR026937">
    <property type="entry name" value="SBNO_Helicase_C_dom"/>
</dbReference>
<keyword evidence="2" id="KW-0805">Transcription regulation</keyword>
<feature type="region of interest" description="Disordered" evidence="4">
    <location>
        <begin position="562"/>
        <end position="724"/>
    </location>
</feature>
<dbReference type="FunFam" id="3.40.50.300:FF:000342">
    <property type="entry name" value="Protein strawberry notch homolog 2"/>
    <property type="match status" value="1"/>
</dbReference>
<dbReference type="InterPro" id="IPR027417">
    <property type="entry name" value="P-loop_NTPase"/>
</dbReference>
<feature type="compositionally biased region" description="Acidic residues" evidence="4">
    <location>
        <begin position="1427"/>
        <end position="1444"/>
    </location>
</feature>
<dbReference type="SUPFAM" id="SSF52540">
    <property type="entry name" value="P-loop containing nucleoside triphosphate hydrolases"/>
    <property type="match status" value="1"/>
</dbReference>
<name>A0A3M7KVX7_AUXPR</name>
<feature type="compositionally biased region" description="Acidic residues" evidence="4">
    <location>
        <begin position="625"/>
        <end position="638"/>
    </location>
</feature>
<dbReference type="Pfam" id="PF13871">
    <property type="entry name" value="Helicase_C_4"/>
    <property type="match status" value="1"/>
</dbReference>
<feature type="compositionally biased region" description="Acidic residues" evidence="4">
    <location>
        <begin position="687"/>
        <end position="707"/>
    </location>
</feature>